<feature type="transmembrane region" description="Helical" evidence="1">
    <location>
        <begin position="173"/>
        <end position="193"/>
    </location>
</feature>
<reference evidence="2 3" key="1">
    <citation type="submission" date="2019-01" db="EMBL/GenBank/DDBJ databases">
        <authorList>
            <consortium name="Pathogen Informatics"/>
        </authorList>
    </citation>
    <scope>NUCLEOTIDE SEQUENCE [LARGE SCALE GENOMIC DNA]</scope>
    <source>
        <strain evidence="2 3">NCTC10168</strain>
    </source>
</reference>
<keyword evidence="3" id="KW-1185">Reference proteome</keyword>
<keyword evidence="1" id="KW-1133">Transmembrane helix</keyword>
<feature type="transmembrane region" description="Helical" evidence="1">
    <location>
        <begin position="273"/>
        <end position="294"/>
    </location>
</feature>
<dbReference type="AlphaFoldDB" id="A0A449B467"/>
<dbReference type="KEGG" id="mmau:NCTC10168_00256"/>
<protein>
    <recommendedName>
        <fullName evidence="4">Integral membrane protein (Intg_mem_TP0381)</fullName>
    </recommendedName>
</protein>
<evidence type="ECO:0000313" key="2">
    <source>
        <dbReference type="EMBL" id="VEU75338.1"/>
    </source>
</evidence>
<keyword evidence="1" id="KW-0812">Transmembrane</keyword>
<evidence type="ECO:0000313" key="3">
    <source>
        <dbReference type="Proteomes" id="UP000290243"/>
    </source>
</evidence>
<keyword evidence="1" id="KW-0472">Membrane</keyword>
<sequence length="334" mass="39811">MTKFFQSSFFAQELFKNIPGTLSFKDSWYSLVFYWVFFIFIFISSFLIYLYRVPIRLNYKRSKKIIGMSKKTFWMLVGWIIMFFIILRSIMIIFIEKYGVIDYKIDDLDGTVKSKLWEIIPLHFCRIMLLFISISLIINKIKFVKFYAYLAVWAAIVAVAIPGIYRHSGFDNWWYWDYLFAHGFIILFTVLLWNVSGVRFSFKDTLYTFAVSLAIGLVMFAINYASYKIAFAKFPNDPNERLKYISNYWYLGLDDYNEFAWIFGPLSKWPIHIVTWTILGYTLIILSIIISSFMSKFKVVRTKEGNFKLISVKSKYWKFYKASFRLKKVSKTNN</sequence>
<feature type="transmembrane region" description="Helical" evidence="1">
    <location>
        <begin position="72"/>
        <end position="95"/>
    </location>
</feature>
<organism evidence="2 3">
    <name type="scientific">Mycoplasmopsis maculosa</name>
    <dbReference type="NCBI Taxonomy" id="114885"/>
    <lineage>
        <taxon>Bacteria</taxon>
        <taxon>Bacillati</taxon>
        <taxon>Mycoplasmatota</taxon>
        <taxon>Mycoplasmoidales</taxon>
        <taxon>Metamycoplasmataceae</taxon>
        <taxon>Mycoplasmopsis</taxon>
    </lineage>
</organism>
<dbReference type="RefSeq" id="WP_129646368.1">
    <property type="nucleotide sequence ID" value="NZ_LR215037.1"/>
</dbReference>
<dbReference type="OrthoDB" id="401241at2"/>
<dbReference type="Proteomes" id="UP000290243">
    <property type="component" value="Chromosome"/>
</dbReference>
<accession>A0A449B467</accession>
<evidence type="ECO:0008006" key="4">
    <source>
        <dbReference type="Google" id="ProtNLM"/>
    </source>
</evidence>
<evidence type="ECO:0000256" key="1">
    <source>
        <dbReference type="SAM" id="Phobius"/>
    </source>
</evidence>
<feature type="transmembrane region" description="Helical" evidence="1">
    <location>
        <begin position="119"/>
        <end position="139"/>
    </location>
</feature>
<dbReference type="Pfam" id="PF14808">
    <property type="entry name" value="TMEM164"/>
    <property type="match status" value="1"/>
</dbReference>
<feature type="transmembrane region" description="Helical" evidence="1">
    <location>
        <begin position="146"/>
        <end position="167"/>
    </location>
</feature>
<gene>
    <name evidence="2" type="ORF">NCTC10168_00256</name>
</gene>
<feature type="transmembrane region" description="Helical" evidence="1">
    <location>
        <begin position="32"/>
        <end position="51"/>
    </location>
</feature>
<feature type="transmembrane region" description="Helical" evidence="1">
    <location>
        <begin position="205"/>
        <end position="225"/>
    </location>
</feature>
<name>A0A449B467_9BACT</name>
<dbReference type="EMBL" id="LR215037">
    <property type="protein sequence ID" value="VEU75338.1"/>
    <property type="molecule type" value="Genomic_DNA"/>
</dbReference>
<proteinExistence type="predicted"/>